<accession>A0AAE0TLT8</accession>
<dbReference type="Proteomes" id="UP001274830">
    <property type="component" value="Unassembled WGS sequence"/>
</dbReference>
<name>A0AAE0TLT8_9PEZI</name>
<evidence type="ECO:0000313" key="1">
    <source>
        <dbReference type="EMBL" id="KAK3669164.1"/>
    </source>
</evidence>
<keyword evidence="2" id="KW-1185">Reference proteome</keyword>
<dbReference type="AlphaFoldDB" id="A0AAE0TLT8"/>
<sequence>MTGLIPLLQDNFAAIKILLNIVHGRTRRVPRQVDMPVLKQVVGLIDKYEFHEAAEVFTDMWFDFLQPTILKCQRQNLTSGILICSVLRRPSEYVSLTRRAIWETDCEFGDDDDGLVPYWIIQDIKSRRQAVLGEVVDTLSKLLGRYNGTQRVCHQDPNCDPLALGKLITGLTKIGLHPIPESSTIKSSIKALFSSIRSIELSPLCDCYPSNTRRKSYSWDQDAGNAHMDKELKSSLCKTEQDIDGLELRLDA</sequence>
<comment type="caution">
    <text evidence="1">The sequence shown here is derived from an EMBL/GenBank/DDBJ whole genome shotgun (WGS) entry which is preliminary data.</text>
</comment>
<evidence type="ECO:0000313" key="2">
    <source>
        <dbReference type="Proteomes" id="UP001274830"/>
    </source>
</evidence>
<protein>
    <submittedName>
        <fullName evidence="1">Uncharacterized protein</fullName>
    </submittedName>
</protein>
<organism evidence="1 2">
    <name type="scientific">Recurvomyces mirabilis</name>
    <dbReference type="NCBI Taxonomy" id="574656"/>
    <lineage>
        <taxon>Eukaryota</taxon>
        <taxon>Fungi</taxon>
        <taxon>Dikarya</taxon>
        <taxon>Ascomycota</taxon>
        <taxon>Pezizomycotina</taxon>
        <taxon>Dothideomycetes</taxon>
        <taxon>Dothideomycetidae</taxon>
        <taxon>Mycosphaerellales</taxon>
        <taxon>Teratosphaeriaceae</taxon>
        <taxon>Recurvomyces</taxon>
    </lineage>
</organism>
<reference evidence="1" key="1">
    <citation type="submission" date="2023-07" db="EMBL/GenBank/DDBJ databases">
        <title>Black Yeasts Isolated from many extreme environments.</title>
        <authorList>
            <person name="Coleine C."/>
            <person name="Stajich J.E."/>
            <person name="Selbmann L."/>
        </authorList>
    </citation>
    <scope>NUCLEOTIDE SEQUENCE</scope>
    <source>
        <strain evidence="1">CCFEE 5485</strain>
    </source>
</reference>
<proteinExistence type="predicted"/>
<gene>
    <name evidence="1" type="ORF">LTR78_010956</name>
</gene>
<dbReference type="EMBL" id="JAUTXT010000108">
    <property type="protein sequence ID" value="KAK3669164.1"/>
    <property type="molecule type" value="Genomic_DNA"/>
</dbReference>